<dbReference type="Proteomes" id="UP000887566">
    <property type="component" value="Unplaced"/>
</dbReference>
<organism evidence="2 3">
    <name type="scientific">Plectus sambesii</name>
    <dbReference type="NCBI Taxonomy" id="2011161"/>
    <lineage>
        <taxon>Eukaryota</taxon>
        <taxon>Metazoa</taxon>
        <taxon>Ecdysozoa</taxon>
        <taxon>Nematoda</taxon>
        <taxon>Chromadorea</taxon>
        <taxon>Plectida</taxon>
        <taxon>Plectina</taxon>
        <taxon>Plectoidea</taxon>
        <taxon>Plectidae</taxon>
        <taxon>Plectus</taxon>
    </lineage>
</organism>
<accession>A0A914XCB1</accession>
<reference evidence="3" key="1">
    <citation type="submission" date="2022-11" db="UniProtKB">
        <authorList>
            <consortium name="WormBaseParasite"/>
        </authorList>
    </citation>
    <scope>IDENTIFICATION</scope>
</reference>
<dbReference type="AlphaFoldDB" id="A0A914XCB1"/>
<protein>
    <submittedName>
        <fullName evidence="3">Uncharacterized protein</fullName>
    </submittedName>
</protein>
<evidence type="ECO:0000313" key="2">
    <source>
        <dbReference type="Proteomes" id="UP000887566"/>
    </source>
</evidence>
<dbReference type="WBParaSite" id="PSAMB.scaffold7376size7747.g29977.t1">
    <property type="protein sequence ID" value="PSAMB.scaffold7376size7747.g29977.t1"/>
    <property type="gene ID" value="PSAMB.scaffold7376size7747.g29977"/>
</dbReference>
<proteinExistence type="predicted"/>
<evidence type="ECO:0000313" key="3">
    <source>
        <dbReference type="WBParaSite" id="PSAMB.scaffold7376size7747.g29977.t1"/>
    </source>
</evidence>
<keyword evidence="1" id="KW-0732">Signal</keyword>
<sequence length="92" mass="10399">MNVITVAVFLCLLVLLQVQPSLSIGALMSILKSRRNSRQRNSQDVEKSVRLSGVRNFSPFYYSGRSGVNYGNYGAGLYRGYYNGWYYPGGFR</sequence>
<feature type="chain" id="PRO_5036942344" evidence="1">
    <location>
        <begin position="24"/>
        <end position="92"/>
    </location>
</feature>
<keyword evidence="2" id="KW-1185">Reference proteome</keyword>
<evidence type="ECO:0000256" key="1">
    <source>
        <dbReference type="SAM" id="SignalP"/>
    </source>
</evidence>
<feature type="signal peptide" evidence="1">
    <location>
        <begin position="1"/>
        <end position="23"/>
    </location>
</feature>
<name>A0A914XCB1_9BILA</name>